<evidence type="ECO:0000256" key="2">
    <source>
        <dbReference type="ARBA" id="ARBA00023015"/>
    </source>
</evidence>
<dbReference type="GO" id="GO:0000981">
    <property type="term" value="F:DNA-binding transcription factor activity, RNA polymerase II-specific"/>
    <property type="evidence" value="ECO:0007669"/>
    <property type="project" value="InterPro"/>
</dbReference>
<name>A0A0D2IWR0_9EURO</name>
<dbReference type="EMBL" id="KN847482">
    <property type="protein sequence ID" value="KIX01045.1"/>
    <property type="molecule type" value="Genomic_DNA"/>
</dbReference>
<dbReference type="RefSeq" id="XP_013268181.1">
    <property type="nucleotide sequence ID" value="XM_013412727.1"/>
</dbReference>
<evidence type="ECO:0000313" key="8">
    <source>
        <dbReference type="Proteomes" id="UP000053617"/>
    </source>
</evidence>
<dbReference type="VEuPathDB" id="FungiDB:Z518_10111"/>
<evidence type="ECO:0000259" key="6">
    <source>
        <dbReference type="PROSITE" id="PS50048"/>
    </source>
</evidence>
<feature type="domain" description="Zn(2)-C6 fungal-type" evidence="6">
    <location>
        <begin position="15"/>
        <end position="43"/>
    </location>
</feature>
<dbReference type="Proteomes" id="UP000053617">
    <property type="component" value="Unassembled WGS sequence"/>
</dbReference>
<keyword evidence="3" id="KW-0238">DNA-binding</keyword>
<dbReference type="GO" id="GO:0005634">
    <property type="term" value="C:nucleus"/>
    <property type="evidence" value="ECO:0007669"/>
    <property type="project" value="UniProtKB-SubCell"/>
</dbReference>
<dbReference type="SUPFAM" id="SSF57701">
    <property type="entry name" value="Zn2/Cys6 DNA-binding domain"/>
    <property type="match status" value="1"/>
</dbReference>
<dbReference type="PROSITE" id="PS50048">
    <property type="entry name" value="ZN2_CY6_FUNGAL_2"/>
    <property type="match status" value="1"/>
</dbReference>
<gene>
    <name evidence="7" type="ORF">Z518_10111</name>
</gene>
<dbReference type="PROSITE" id="PS00463">
    <property type="entry name" value="ZN2_CY6_FUNGAL_1"/>
    <property type="match status" value="1"/>
</dbReference>
<evidence type="ECO:0000256" key="4">
    <source>
        <dbReference type="ARBA" id="ARBA00023163"/>
    </source>
</evidence>
<dbReference type="CDD" id="cd00067">
    <property type="entry name" value="GAL4"/>
    <property type="match status" value="1"/>
</dbReference>
<dbReference type="SMART" id="SM00066">
    <property type="entry name" value="GAL4"/>
    <property type="match status" value="1"/>
</dbReference>
<dbReference type="GO" id="GO:0008270">
    <property type="term" value="F:zinc ion binding"/>
    <property type="evidence" value="ECO:0007669"/>
    <property type="project" value="InterPro"/>
</dbReference>
<keyword evidence="4" id="KW-0804">Transcription</keyword>
<dbReference type="Pfam" id="PF00172">
    <property type="entry name" value="Zn_clus"/>
    <property type="match status" value="1"/>
</dbReference>
<dbReference type="HOGENOM" id="CLU_009030_4_0_1"/>
<dbReference type="Pfam" id="PF11951">
    <property type="entry name" value="Fungal_trans_2"/>
    <property type="match status" value="1"/>
</dbReference>
<dbReference type="PANTHER" id="PTHR37534">
    <property type="entry name" value="TRANSCRIPTIONAL ACTIVATOR PROTEIN UGA3"/>
    <property type="match status" value="1"/>
</dbReference>
<evidence type="ECO:0000313" key="7">
    <source>
        <dbReference type="EMBL" id="KIX01045.1"/>
    </source>
</evidence>
<reference evidence="7 8" key="1">
    <citation type="submission" date="2015-01" db="EMBL/GenBank/DDBJ databases">
        <title>The Genome Sequence of Rhinocladiella mackenzie CBS 650.93.</title>
        <authorList>
            <consortium name="The Broad Institute Genomics Platform"/>
            <person name="Cuomo C."/>
            <person name="de Hoog S."/>
            <person name="Gorbushina A."/>
            <person name="Stielow B."/>
            <person name="Teixiera M."/>
            <person name="Abouelleil A."/>
            <person name="Chapman S.B."/>
            <person name="Priest M."/>
            <person name="Young S.K."/>
            <person name="Wortman J."/>
            <person name="Nusbaum C."/>
            <person name="Birren B."/>
        </authorList>
    </citation>
    <scope>NUCLEOTIDE SEQUENCE [LARGE SCALE GENOMIC DNA]</scope>
    <source>
        <strain evidence="7 8">CBS 650.93</strain>
    </source>
</reference>
<accession>A0A0D2IWR0</accession>
<comment type="subcellular location">
    <subcellularLocation>
        <location evidence="1">Nucleus</location>
    </subcellularLocation>
</comment>
<evidence type="ECO:0000256" key="3">
    <source>
        <dbReference type="ARBA" id="ARBA00023125"/>
    </source>
</evidence>
<keyword evidence="8" id="KW-1185">Reference proteome</keyword>
<dbReference type="AlphaFoldDB" id="A0A0D2IWR0"/>
<dbReference type="GeneID" id="25298182"/>
<sequence>MPARTKEGCTRTFTACWTCRRRRVRCDGQQPFCSECTRARVACDGYNVKLVWVEPETGNYQSRCRRTLDCASTWKGSRLLTSGEVDRFISECDFRNPDGKTVHVRKGPFSAFLAEPRRGDRPEAIEPMEPEQIAGNDDGNLVESEQDYADATSGFDLTVINLPRKPSGDLFHHYVQHVACLMIPVDDYRNPWKSTYPSIAVHGEGEASTSLYYALISQAAFNRSNLRTPEQYELRARDRALALNHYGRAVRGLRLCLAQSSQDFAQCIGTVMTLIMAEIWSEESRACRLHFQGAMSMVDKYLLLQRQRQPWANSYESWIITQSLALSSLLVQTASFHATRYQQDVVEALISSVSEREQFGFTVGATSCQLRSILRIYRMENQLRRNMVPEDLDSKVAELLNSLGRDAMQGSGGGGDEGNPNDFETMHYQLFSAAAEIYLYRVLFDIPPSKLQSKIATVLDMATRFIQFGAGYPTAWPVFIAAVEAATPELQHSASRWLDWLMSHGIGSRKDLKLVIEETWRRRREMAGKETGRGAIVVEEEGVSIDWRTVADDLDCEVILI</sequence>
<dbReference type="STRING" id="1442369.A0A0D2IWR0"/>
<protein>
    <recommendedName>
        <fullName evidence="6">Zn(2)-C6 fungal-type domain-containing protein</fullName>
    </recommendedName>
</protein>
<evidence type="ECO:0000256" key="5">
    <source>
        <dbReference type="ARBA" id="ARBA00023242"/>
    </source>
</evidence>
<dbReference type="InterPro" id="IPR001138">
    <property type="entry name" value="Zn2Cys6_DnaBD"/>
</dbReference>
<organism evidence="7 8">
    <name type="scientific">Rhinocladiella mackenziei CBS 650.93</name>
    <dbReference type="NCBI Taxonomy" id="1442369"/>
    <lineage>
        <taxon>Eukaryota</taxon>
        <taxon>Fungi</taxon>
        <taxon>Dikarya</taxon>
        <taxon>Ascomycota</taxon>
        <taxon>Pezizomycotina</taxon>
        <taxon>Eurotiomycetes</taxon>
        <taxon>Chaetothyriomycetidae</taxon>
        <taxon>Chaetothyriales</taxon>
        <taxon>Herpotrichiellaceae</taxon>
        <taxon>Rhinocladiella</taxon>
    </lineage>
</organism>
<dbReference type="Gene3D" id="4.10.240.10">
    <property type="entry name" value="Zn(2)-C6 fungal-type DNA-binding domain"/>
    <property type="match status" value="1"/>
</dbReference>
<dbReference type="GO" id="GO:0003677">
    <property type="term" value="F:DNA binding"/>
    <property type="evidence" value="ECO:0007669"/>
    <property type="project" value="UniProtKB-KW"/>
</dbReference>
<dbReference type="PANTHER" id="PTHR37534:SF46">
    <property type="entry name" value="ZN(II)2CYS6 TRANSCRIPTION FACTOR (EUROFUNG)"/>
    <property type="match status" value="1"/>
</dbReference>
<keyword evidence="2" id="KW-0805">Transcription regulation</keyword>
<dbReference type="OrthoDB" id="3477330at2759"/>
<evidence type="ECO:0000256" key="1">
    <source>
        <dbReference type="ARBA" id="ARBA00004123"/>
    </source>
</evidence>
<dbReference type="InterPro" id="IPR021858">
    <property type="entry name" value="Fun_TF"/>
</dbReference>
<proteinExistence type="predicted"/>
<dbReference type="InterPro" id="IPR036864">
    <property type="entry name" value="Zn2-C6_fun-type_DNA-bd_sf"/>
</dbReference>
<keyword evidence="5" id="KW-0539">Nucleus</keyword>